<organism evidence="2">
    <name type="scientific">uncultured Desulfobacterium sp</name>
    <dbReference type="NCBI Taxonomy" id="201089"/>
    <lineage>
        <taxon>Bacteria</taxon>
        <taxon>Pseudomonadati</taxon>
        <taxon>Thermodesulfobacteriota</taxon>
        <taxon>Desulfobacteria</taxon>
        <taxon>Desulfobacterales</taxon>
        <taxon>Desulfobacteriaceae</taxon>
        <taxon>Desulfobacterium</taxon>
        <taxon>environmental samples</taxon>
    </lineage>
</organism>
<dbReference type="PROSITE" id="PS50943">
    <property type="entry name" value="HTH_CROC1"/>
    <property type="match status" value="1"/>
</dbReference>
<reference evidence="2" key="1">
    <citation type="submission" date="2018-01" db="EMBL/GenBank/DDBJ databases">
        <authorList>
            <person name="Regsiter A."/>
            <person name="William W."/>
        </authorList>
    </citation>
    <scope>NUCLEOTIDE SEQUENCE</scope>
    <source>
        <strain evidence="2">TRIP AH-1</strain>
    </source>
</reference>
<dbReference type="InterPro" id="IPR001387">
    <property type="entry name" value="Cro/C1-type_HTH"/>
</dbReference>
<dbReference type="EMBL" id="OJIN01000184">
    <property type="protein sequence ID" value="SPD75132.1"/>
    <property type="molecule type" value="Genomic_DNA"/>
</dbReference>
<accession>A0A445N0J9</accession>
<dbReference type="SUPFAM" id="SSF47413">
    <property type="entry name" value="lambda repressor-like DNA-binding domains"/>
    <property type="match status" value="1"/>
</dbReference>
<gene>
    <name evidence="2" type="ORF">PITCH_A420093</name>
</gene>
<protein>
    <submittedName>
        <fullName evidence="2">Putative transcriptional regulator, XRE family</fullName>
    </submittedName>
</protein>
<dbReference type="Gene3D" id="1.10.260.40">
    <property type="entry name" value="lambda repressor-like DNA-binding domains"/>
    <property type="match status" value="1"/>
</dbReference>
<dbReference type="CDD" id="cd00093">
    <property type="entry name" value="HTH_XRE"/>
    <property type="match status" value="1"/>
</dbReference>
<feature type="domain" description="HTH cro/C1-type" evidence="1">
    <location>
        <begin position="12"/>
        <end position="48"/>
    </location>
</feature>
<evidence type="ECO:0000313" key="2">
    <source>
        <dbReference type="EMBL" id="SPD75132.1"/>
    </source>
</evidence>
<name>A0A445N0J9_9BACT</name>
<dbReference type="GO" id="GO:0003677">
    <property type="term" value="F:DNA binding"/>
    <property type="evidence" value="ECO:0007669"/>
    <property type="project" value="InterPro"/>
</dbReference>
<evidence type="ECO:0000259" key="1">
    <source>
        <dbReference type="PROSITE" id="PS50943"/>
    </source>
</evidence>
<dbReference type="SMART" id="SM00530">
    <property type="entry name" value="HTH_XRE"/>
    <property type="match status" value="1"/>
</dbReference>
<dbReference type="InterPro" id="IPR010982">
    <property type="entry name" value="Lambda_DNA-bd_dom_sf"/>
</dbReference>
<sequence>MKLGNQNIPGLVKEVRKQLGLSQEDLAHALGISFATINRWENGKTLPSKLARTHLKMFCDQKEAQGLLIIDQGEK</sequence>
<proteinExistence type="predicted"/>
<dbReference type="Pfam" id="PF01381">
    <property type="entry name" value="HTH_3"/>
    <property type="match status" value="1"/>
</dbReference>
<dbReference type="AlphaFoldDB" id="A0A445N0J9"/>